<keyword evidence="1" id="KW-0472">Membrane</keyword>
<evidence type="ECO:0000313" key="2">
    <source>
        <dbReference type="EMBL" id="OKL49001.1"/>
    </source>
</evidence>
<evidence type="ECO:0000313" key="3">
    <source>
        <dbReference type="Proteomes" id="UP000186785"/>
    </source>
</evidence>
<evidence type="ECO:0008006" key="4">
    <source>
        <dbReference type="Google" id="ProtNLM"/>
    </source>
</evidence>
<comment type="caution">
    <text evidence="2">The sequence shown here is derived from an EMBL/GenBank/DDBJ whole genome shotgun (WGS) entry which is preliminary data.</text>
</comment>
<dbReference type="Proteomes" id="UP000186785">
    <property type="component" value="Unassembled WGS sequence"/>
</dbReference>
<accession>A0A1Q5PN69</accession>
<feature type="transmembrane region" description="Helical" evidence="1">
    <location>
        <begin position="342"/>
        <end position="362"/>
    </location>
</feature>
<keyword evidence="1" id="KW-0812">Transmembrane</keyword>
<sequence>MSEKKTSAKRTQISGLVRLGDDTTSVAAHLEPGDIAVIDHPDLDRATALELIEAQPAAVLNAAPCVTGRYPTKGALTLLNAGIPLLDTLGTAILSLREGQRVEVREDGVYLADQLIAQGNRVTQESNEAACAAAQLGMADQLESFAGNTSQFLKSEEALLLNGQGLDKLKTRFTGRPVVVVGPGQQAAEELKTLKHFISDTNAALIAVGSGAKTIRQARLKPELITGNIRAVEEQSLKSGAEIVIHSPRLVQASDPRLDAMGLAYHNISSSLSDIDLAIVIAHHLDAELIVPLGQYRDVEEFFDLGRLKMSSAFFTQLVAHGQLVSPKAIARANSRPIPVSYLWTLLAGGLAALLVALWITPFGQAVWVLMPEWGHWLSFGILGFIGLITLSSLLLSFRRPRK</sequence>
<proteinExistence type="predicted"/>
<name>A0A1Q5PN69_9ACTO</name>
<dbReference type="InterPro" id="IPR047795">
    <property type="entry name" value="Put_SteA-like"/>
</dbReference>
<dbReference type="AlphaFoldDB" id="A0A1Q5PN69"/>
<dbReference type="STRING" id="1921764.BSR28_03545"/>
<dbReference type="EMBL" id="MQSV01000002">
    <property type="protein sequence ID" value="OKL49001.1"/>
    <property type="molecule type" value="Genomic_DNA"/>
</dbReference>
<dbReference type="NCBIfam" id="NF040608">
    <property type="entry name" value="division_SteA"/>
    <property type="match status" value="1"/>
</dbReference>
<reference evidence="2 3" key="1">
    <citation type="submission" date="2016-11" db="EMBL/GenBank/DDBJ databases">
        <title>Actinomyces gypaetusis sp. nov. isolated from the vulture Gypaetus barbatus in Qinghai Tibet Plateau China.</title>
        <authorList>
            <person name="Meng X."/>
        </authorList>
    </citation>
    <scope>NUCLEOTIDE SEQUENCE [LARGE SCALE GENOMIC DNA]</scope>
    <source>
        <strain evidence="2 3">VUL4_2</strain>
    </source>
</reference>
<keyword evidence="1" id="KW-1133">Transmembrane helix</keyword>
<protein>
    <recommendedName>
        <fullName evidence="4">SteA-like C-terminal domain-containing protein</fullName>
    </recommendedName>
</protein>
<feature type="transmembrane region" description="Helical" evidence="1">
    <location>
        <begin position="374"/>
        <end position="398"/>
    </location>
</feature>
<gene>
    <name evidence="2" type="ORF">BSR29_03975</name>
</gene>
<dbReference type="RefSeq" id="WP_073708989.1">
    <property type="nucleotide sequence ID" value="NZ_MQSU01000002.1"/>
</dbReference>
<evidence type="ECO:0000256" key="1">
    <source>
        <dbReference type="SAM" id="Phobius"/>
    </source>
</evidence>
<dbReference type="OrthoDB" id="5169996at2"/>
<organism evidence="2 3">
    <name type="scientific">Boudabousia liubingyangii</name>
    <dbReference type="NCBI Taxonomy" id="1921764"/>
    <lineage>
        <taxon>Bacteria</taxon>
        <taxon>Bacillati</taxon>
        <taxon>Actinomycetota</taxon>
        <taxon>Actinomycetes</taxon>
        <taxon>Actinomycetales</taxon>
        <taxon>Actinomycetaceae</taxon>
        <taxon>Boudabousia</taxon>
    </lineage>
</organism>
<keyword evidence="3" id="KW-1185">Reference proteome</keyword>